<dbReference type="InterPro" id="IPR052544">
    <property type="entry name" value="Bacteriocin_Proc_Enz"/>
</dbReference>
<accession>C7NFM7</accession>
<dbReference type="InterPro" id="IPR029479">
    <property type="entry name" value="Nitroreductase"/>
</dbReference>
<dbReference type="eggNOG" id="COG0778">
    <property type="taxonomic scope" value="Bacteria"/>
</dbReference>
<dbReference type="CDD" id="cd02142">
    <property type="entry name" value="McbC_SagB-like_oxidoreductase"/>
    <property type="match status" value="1"/>
</dbReference>
<evidence type="ECO:0000313" key="3">
    <source>
        <dbReference type="Proteomes" id="UP000006666"/>
    </source>
</evidence>
<organism evidence="2 3">
    <name type="scientific">Kytococcus sedentarius (strain ATCC 14392 / DSM 20547 / JCM 11482 / CCUG 33030 / NBRC 15357 / NCTC 11040 / CCM 314 / 541)</name>
    <name type="common">Micrococcus sedentarius</name>
    <dbReference type="NCBI Taxonomy" id="478801"/>
    <lineage>
        <taxon>Bacteria</taxon>
        <taxon>Bacillati</taxon>
        <taxon>Actinomycetota</taxon>
        <taxon>Actinomycetes</taxon>
        <taxon>Micrococcales</taxon>
        <taxon>Kytococcaceae</taxon>
        <taxon>Kytococcus</taxon>
    </lineage>
</organism>
<dbReference type="InterPro" id="IPR020051">
    <property type="entry name" value="SagB-type_dehydrogenase"/>
</dbReference>
<dbReference type="RefSeq" id="WP_015780314.1">
    <property type="nucleotide sequence ID" value="NC_013169.1"/>
</dbReference>
<dbReference type="InterPro" id="IPR000415">
    <property type="entry name" value="Nitroreductase-like"/>
</dbReference>
<dbReference type="NCBIfam" id="TIGR03605">
    <property type="entry name" value="antibiot_sagB"/>
    <property type="match status" value="1"/>
</dbReference>
<keyword evidence="3" id="KW-1185">Reference proteome</keyword>
<name>C7NFM7_KYTSD</name>
<dbReference type="AlphaFoldDB" id="C7NFM7"/>
<evidence type="ECO:0000313" key="2">
    <source>
        <dbReference type="EMBL" id="ACV07385.1"/>
    </source>
</evidence>
<dbReference type="GO" id="GO:0016491">
    <property type="term" value="F:oxidoreductase activity"/>
    <property type="evidence" value="ECO:0007669"/>
    <property type="project" value="InterPro"/>
</dbReference>
<dbReference type="STRING" id="478801.Ksed_24180"/>
<feature type="domain" description="Nitroreductase" evidence="1">
    <location>
        <begin position="161"/>
        <end position="350"/>
    </location>
</feature>
<sequence length="363" mass="39682">MKLSLSRFGSILVGEAGLVWDDPLRHRQIPLDQQGLEAIRWFADAKGSVSERARAVEQLGEDLVTALEALEIVLSEVSPRHRRENLLLRSWGEWSTHARMYHFATRVEVGEEFASTAQNRAMLRHKRIEEPPPSRFPHVEANALALPVPGAVPGTPCIDVLRTRRTVRRFAGQPLGGAVLSTLLKEAVGLSEARQRSRGDRDYENFFRSAPSGGARVSTEVYLVARSVRGLPPGGYRYNPLDHTVTPVGRPLPDEELAHALGGQTWFLDCPVLLVYGVDLPSLVWKYPHARAYRVGILDVGHLSQAVLMTATALGLGAGFTAAFRESVLEGALGVDPAVNALAGVCGIGHPWDNDPQTQGLHE</sequence>
<dbReference type="Gene3D" id="3.40.109.10">
    <property type="entry name" value="NADH Oxidase"/>
    <property type="match status" value="1"/>
</dbReference>
<reference evidence="2 3" key="1">
    <citation type="journal article" date="2009" name="Stand. Genomic Sci.">
        <title>Complete genome sequence of Kytococcus sedentarius type strain (541).</title>
        <authorList>
            <person name="Sims D."/>
            <person name="Brettin T."/>
            <person name="Detter J.C."/>
            <person name="Han C."/>
            <person name="Lapidus A."/>
            <person name="Copeland A."/>
            <person name="Glavina Del Rio T."/>
            <person name="Nolan M."/>
            <person name="Chen F."/>
            <person name="Lucas S."/>
            <person name="Tice H."/>
            <person name="Cheng J.F."/>
            <person name="Bruce D."/>
            <person name="Goodwin L."/>
            <person name="Pitluck S."/>
            <person name="Ovchinnikova G."/>
            <person name="Pati A."/>
            <person name="Ivanova N."/>
            <person name="Mavrommatis K."/>
            <person name="Chen A."/>
            <person name="Palaniappan K."/>
            <person name="D'haeseleer P."/>
            <person name="Chain P."/>
            <person name="Bristow J."/>
            <person name="Eisen J.A."/>
            <person name="Markowitz V."/>
            <person name="Hugenholtz P."/>
            <person name="Schneider S."/>
            <person name="Goker M."/>
            <person name="Pukall R."/>
            <person name="Kyrpides N.C."/>
            <person name="Klenk H.P."/>
        </authorList>
    </citation>
    <scope>NUCLEOTIDE SEQUENCE [LARGE SCALE GENOMIC DNA]</scope>
    <source>
        <strain evidence="3">ATCC 14392 / DSM 20547 / JCM 11482 / CCUG 33030 / NBRC 15357 / NCTC 11040 / CCM 314 / 541</strain>
    </source>
</reference>
<dbReference type="PANTHER" id="PTHR43745:SF2">
    <property type="entry name" value="NITROREDUCTASE MJ1384-RELATED"/>
    <property type="match status" value="1"/>
</dbReference>
<dbReference type="Pfam" id="PF00881">
    <property type="entry name" value="Nitroreductase"/>
    <property type="match status" value="1"/>
</dbReference>
<dbReference type="Proteomes" id="UP000006666">
    <property type="component" value="Chromosome"/>
</dbReference>
<dbReference type="KEGG" id="kse:Ksed_24180"/>
<dbReference type="SUPFAM" id="SSF55469">
    <property type="entry name" value="FMN-dependent nitroreductase-like"/>
    <property type="match status" value="1"/>
</dbReference>
<dbReference type="HOGENOM" id="CLU_059362_0_2_11"/>
<dbReference type="EMBL" id="CP001686">
    <property type="protein sequence ID" value="ACV07385.1"/>
    <property type="molecule type" value="Genomic_DNA"/>
</dbReference>
<protein>
    <submittedName>
        <fullName evidence="2">Nitroreductase family protein</fullName>
    </submittedName>
</protein>
<evidence type="ECO:0000259" key="1">
    <source>
        <dbReference type="Pfam" id="PF00881"/>
    </source>
</evidence>
<dbReference type="PANTHER" id="PTHR43745">
    <property type="entry name" value="NITROREDUCTASE MJ1384-RELATED"/>
    <property type="match status" value="1"/>
</dbReference>
<proteinExistence type="predicted"/>
<gene>
    <name evidence="2" type="ordered locus">Ksed_24180</name>
</gene>